<evidence type="ECO:0000256" key="3">
    <source>
        <dbReference type="ARBA" id="ARBA00022833"/>
    </source>
</evidence>
<dbReference type="KEGG" id="aoe:Clos_1415"/>
<dbReference type="GO" id="GO:0008270">
    <property type="term" value="F:zinc ion binding"/>
    <property type="evidence" value="ECO:0007669"/>
    <property type="project" value="UniProtKB-KW"/>
</dbReference>
<dbReference type="AlphaFoldDB" id="A8MH72"/>
<keyword evidence="3" id="KW-0862">Zinc</keyword>
<accession>A8MH72</accession>
<dbReference type="eggNOG" id="COG1734">
    <property type="taxonomic scope" value="Bacteria"/>
</dbReference>
<dbReference type="STRING" id="350688.Clos_1415"/>
<dbReference type="NCBIfam" id="TIGR02890">
    <property type="entry name" value="bacill_yteA"/>
    <property type="match status" value="1"/>
</dbReference>
<dbReference type="Gene3D" id="1.20.120.910">
    <property type="entry name" value="DksA, coiled-coil domain"/>
    <property type="match status" value="1"/>
</dbReference>
<dbReference type="EMBL" id="CP000853">
    <property type="protein sequence ID" value="ABW18959.1"/>
    <property type="molecule type" value="Genomic_DNA"/>
</dbReference>
<dbReference type="RefSeq" id="WP_012159271.1">
    <property type="nucleotide sequence ID" value="NC_009922.1"/>
</dbReference>
<keyword evidence="1" id="KW-0479">Metal-binding</keyword>
<evidence type="ECO:0000256" key="1">
    <source>
        <dbReference type="ARBA" id="ARBA00022723"/>
    </source>
</evidence>
<dbReference type="SUPFAM" id="SSF57716">
    <property type="entry name" value="Glucocorticoid receptor-like (DNA-binding domain)"/>
    <property type="match status" value="1"/>
</dbReference>
<dbReference type="InterPro" id="IPR000962">
    <property type="entry name" value="Znf_DskA_TraR"/>
</dbReference>
<proteinExistence type="predicted"/>
<evidence type="ECO:0000256" key="4">
    <source>
        <dbReference type="PROSITE-ProRule" id="PRU00510"/>
    </source>
</evidence>
<name>A8MH72_ALKOO</name>
<keyword evidence="2" id="KW-0863">Zinc-finger</keyword>
<dbReference type="SUPFAM" id="SSF109635">
    <property type="entry name" value="DnaK suppressor protein DksA, alpha-hairpin domain"/>
    <property type="match status" value="1"/>
</dbReference>
<dbReference type="PANTHER" id="PTHR33823:SF4">
    <property type="entry name" value="GENERAL STRESS PROTEIN 16O"/>
    <property type="match status" value="1"/>
</dbReference>
<sequence>MEKKKLEYFRGKLLKEKKQVMKTIELMKSHYPTDASMKEYTEELSSYDNHPADLGSEMFMMEMQNNLENHEKNRLLEIDDAVQKINEGTYGNCQICGNKILEERLEIMPASITCIDCAEKEIESYKLSTDRSVEEEILSPAFERNNKDGEDYTGFDGEDAYQAVEEFNKISNDPSFATGDQLGIFDDYSIGSVEAIENISEEYYKSQLPYTGNKNNIESLQDESDI</sequence>
<protein>
    <submittedName>
        <fullName evidence="6">Transcriptional regulator, TraR/DksA family</fullName>
    </submittedName>
</protein>
<dbReference type="InterPro" id="IPR037187">
    <property type="entry name" value="DnaK_N"/>
</dbReference>
<evidence type="ECO:0000256" key="2">
    <source>
        <dbReference type="ARBA" id="ARBA00022771"/>
    </source>
</evidence>
<dbReference type="HOGENOM" id="CLU_043144_1_0_9"/>
<feature type="domain" description="Zinc finger DksA/TraR C4-type" evidence="5">
    <location>
        <begin position="88"/>
        <end position="120"/>
    </location>
</feature>
<feature type="zinc finger region" description="dksA C4-type" evidence="4">
    <location>
        <begin position="93"/>
        <end position="117"/>
    </location>
</feature>
<keyword evidence="7" id="KW-1185">Reference proteome</keyword>
<evidence type="ECO:0000313" key="6">
    <source>
        <dbReference type="EMBL" id="ABW18959.1"/>
    </source>
</evidence>
<reference evidence="7" key="1">
    <citation type="submission" date="2007-10" db="EMBL/GenBank/DDBJ databases">
        <title>Complete genome of Alkaliphilus oremlandii OhILAs.</title>
        <authorList>
            <person name="Copeland A."/>
            <person name="Lucas S."/>
            <person name="Lapidus A."/>
            <person name="Barry K."/>
            <person name="Detter J.C."/>
            <person name="Glavina del Rio T."/>
            <person name="Hammon N."/>
            <person name="Israni S."/>
            <person name="Dalin E."/>
            <person name="Tice H."/>
            <person name="Pitluck S."/>
            <person name="Chain P."/>
            <person name="Malfatti S."/>
            <person name="Shin M."/>
            <person name="Vergez L."/>
            <person name="Schmutz J."/>
            <person name="Larimer F."/>
            <person name="Land M."/>
            <person name="Hauser L."/>
            <person name="Kyrpides N."/>
            <person name="Mikhailova N."/>
            <person name="Stolz J.F."/>
            <person name="Dawson A."/>
            <person name="Fisher E."/>
            <person name="Crable B."/>
            <person name="Perera E."/>
            <person name="Lisak J."/>
            <person name="Ranganathan M."/>
            <person name="Basu P."/>
            <person name="Richardson P."/>
        </authorList>
    </citation>
    <scope>NUCLEOTIDE SEQUENCE [LARGE SCALE GENOMIC DNA]</scope>
    <source>
        <strain evidence="7">OhILAs</strain>
    </source>
</reference>
<gene>
    <name evidence="6" type="ordered locus">Clos_1415</name>
</gene>
<evidence type="ECO:0000259" key="5">
    <source>
        <dbReference type="Pfam" id="PF01258"/>
    </source>
</evidence>
<evidence type="ECO:0000313" key="7">
    <source>
        <dbReference type="Proteomes" id="UP000000269"/>
    </source>
</evidence>
<organism evidence="6 7">
    <name type="scientific">Alkaliphilus oremlandii (strain OhILAs)</name>
    <name type="common">Clostridium oremlandii (strain OhILAs)</name>
    <dbReference type="NCBI Taxonomy" id="350688"/>
    <lineage>
        <taxon>Bacteria</taxon>
        <taxon>Bacillati</taxon>
        <taxon>Bacillota</taxon>
        <taxon>Clostridia</taxon>
        <taxon>Peptostreptococcales</taxon>
        <taxon>Natronincolaceae</taxon>
        <taxon>Alkaliphilus</taxon>
    </lineage>
</organism>
<dbReference type="InterPro" id="IPR014240">
    <property type="entry name" value="YteA"/>
</dbReference>
<dbReference type="PANTHER" id="PTHR33823">
    <property type="entry name" value="RNA POLYMERASE-BINDING TRANSCRIPTION FACTOR DKSA-RELATED"/>
    <property type="match status" value="1"/>
</dbReference>
<dbReference type="Proteomes" id="UP000000269">
    <property type="component" value="Chromosome"/>
</dbReference>
<dbReference type="PROSITE" id="PS51128">
    <property type="entry name" value="ZF_DKSA_2"/>
    <property type="match status" value="1"/>
</dbReference>
<dbReference type="OrthoDB" id="9811543at2"/>
<dbReference type="Pfam" id="PF01258">
    <property type="entry name" value="zf-dskA_traR"/>
    <property type="match status" value="1"/>
</dbReference>